<proteinExistence type="predicted"/>
<sequence>MPKVPASILNILKGVSEHQLYTVCNKLRITETIEYKSFVAKNTYIQNPCTTFLEVQLTSGNTSTLSKIYHSIEGFLFIGGCAPGIGIAFNLIDACFCFALGNFFGCFVAIISCFPIPGFKVAGKGIEKILVGLLKHISPTKLLNCFNKELNKRIVNYIGRNIDSADKYLAIIREKLEEMIVGLNNPFATEIIRALSEVIKKMPKKVSKIQKGITNRNFGTLGIATKGINGYNI</sequence>
<evidence type="ECO:0000313" key="3">
    <source>
        <dbReference type="EMBL" id="MDN0025859.1"/>
    </source>
</evidence>
<dbReference type="Proteomes" id="UP001167831">
    <property type="component" value="Unassembled WGS sequence"/>
</dbReference>
<evidence type="ECO:0000313" key="5">
    <source>
        <dbReference type="Proteomes" id="UP001168478"/>
    </source>
</evidence>
<dbReference type="RefSeq" id="WP_289825151.1">
    <property type="nucleotide sequence ID" value="NZ_JAUEIE010000005.1"/>
</dbReference>
<reference evidence="3" key="1">
    <citation type="submission" date="2023-06" db="EMBL/GenBank/DDBJ databases">
        <authorList>
            <person name="Zeman M."/>
            <person name="Kubasova T."/>
            <person name="Jahodarova E."/>
            <person name="Nykrynova M."/>
            <person name="Rychlik I."/>
        </authorList>
    </citation>
    <scope>NUCLEOTIDE SEQUENCE</scope>
    <source>
        <strain evidence="3">ET15</strain>
        <strain evidence="2">ET37</strain>
    </source>
</reference>
<keyword evidence="1" id="KW-0472">Membrane</keyword>
<dbReference type="AlphaFoldDB" id="A0AAW7JKU7"/>
<keyword evidence="1" id="KW-0812">Transmembrane</keyword>
<accession>A0AAW7JKU7</accession>
<keyword evidence="4" id="KW-1185">Reference proteome</keyword>
<comment type="caution">
    <text evidence="3">The sequence shown here is derived from an EMBL/GenBank/DDBJ whole genome shotgun (WGS) entry which is preliminary data.</text>
</comment>
<dbReference type="Proteomes" id="UP001168478">
    <property type="component" value="Unassembled WGS sequence"/>
</dbReference>
<gene>
    <name evidence="2" type="ORF">QVN81_06490</name>
    <name evidence="3" type="ORF">QVN84_10075</name>
</gene>
<feature type="transmembrane region" description="Helical" evidence="1">
    <location>
        <begin position="98"/>
        <end position="119"/>
    </location>
</feature>
<protein>
    <submittedName>
        <fullName evidence="3">Uncharacterized protein</fullName>
    </submittedName>
</protein>
<name>A0AAW7JKU7_9BACT</name>
<dbReference type="EMBL" id="JAUEIF010000009">
    <property type="protein sequence ID" value="MDN0025859.1"/>
    <property type="molecule type" value="Genomic_DNA"/>
</dbReference>
<evidence type="ECO:0000313" key="2">
    <source>
        <dbReference type="EMBL" id="MDN0022673.1"/>
    </source>
</evidence>
<evidence type="ECO:0000256" key="1">
    <source>
        <dbReference type="SAM" id="Phobius"/>
    </source>
</evidence>
<organism evidence="3 5">
    <name type="scientific">Leyella lascolaii</name>
    <dbReference type="NCBI Taxonomy" id="1776379"/>
    <lineage>
        <taxon>Bacteria</taxon>
        <taxon>Pseudomonadati</taxon>
        <taxon>Bacteroidota</taxon>
        <taxon>Bacteroidia</taxon>
        <taxon>Bacteroidales</taxon>
        <taxon>Prevotellaceae</taxon>
        <taxon>Leyella</taxon>
    </lineage>
</organism>
<dbReference type="EMBL" id="JAUEIE010000005">
    <property type="protein sequence ID" value="MDN0022673.1"/>
    <property type="molecule type" value="Genomic_DNA"/>
</dbReference>
<feature type="transmembrane region" description="Helical" evidence="1">
    <location>
        <begin position="74"/>
        <end position="92"/>
    </location>
</feature>
<evidence type="ECO:0000313" key="4">
    <source>
        <dbReference type="Proteomes" id="UP001167831"/>
    </source>
</evidence>
<reference evidence="3" key="2">
    <citation type="submission" date="2023-08" db="EMBL/GenBank/DDBJ databases">
        <title>Identification and characterization of horizontal gene transfer across gut microbiota members of farm animals based on homology search.</title>
        <authorList>
            <person name="Schwarzerova J."/>
            <person name="Nykrynova M."/>
            <person name="Jureckova K."/>
            <person name="Cejkova D."/>
            <person name="Rychlik I."/>
        </authorList>
    </citation>
    <scope>NUCLEOTIDE SEQUENCE</scope>
    <source>
        <strain evidence="3">ET15</strain>
        <strain evidence="2">ET37</strain>
    </source>
</reference>
<keyword evidence="1" id="KW-1133">Transmembrane helix</keyword>